<proteinExistence type="predicted"/>
<comment type="caution">
    <text evidence="2">The sequence shown here is derived from an EMBL/GenBank/DDBJ whole genome shotgun (WGS) entry which is preliminary data.</text>
</comment>
<protein>
    <recommendedName>
        <fullName evidence="1">N-acetylmuramoyl-L-alanine amidase domain-containing protein</fullName>
    </recommendedName>
</protein>
<dbReference type="SUPFAM" id="SSF55846">
    <property type="entry name" value="N-acetylmuramoyl-L-alanine amidase-like"/>
    <property type="match status" value="1"/>
</dbReference>
<accession>A0A0P9FMA0</accession>
<dbReference type="InterPro" id="IPR002502">
    <property type="entry name" value="Amidase_domain"/>
</dbReference>
<dbReference type="AlphaFoldDB" id="A0A0P9FMA0"/>
<reference evidence="2 3" key="1">
    <citation type="submission" date="2015-09" db="EMBL/GenBank/DDBJ databases">
        <title>Draft genome sequence of Kouleothrix aurantiaca JCM 19913.</title>
        <authorList>
            <person name="Hemp J."/>
        </authorList>
    </citation>
    <scope>NUCLEOTIDE SEQUENCE [LARGE SCALE GENOMIC DNA]</scope>
    <source>
        <strain evidence="2 3">COM-B</strain>
    </source>
</reference>
<name>A0A0P9FMA0_9CHLR</name>
<evidence type="ECO:0000313" key="2">
    <source>
        <dbReference type="EMBL" id="KPV54344.1"/>
    </source>
</evidence>
<organism evidence="2 3">
    <name type="scientific">Kouleothrix aurantiaca</name>
    <dbReference type="NCBI Taxonomy" id="186479"/>
    <lineage>
        <taxon>Bacteria</taxon>
        <taxon>Bacillati</taxon>
        <taxon>Chloroflexota</taxon>
        <taxon>Chloroflexia</taxon>
        <taxon>Chloroflexales</taxon>
        <taxon>Roseiflexineae</taxon>
        <taxon>Roseiflexaceae</taxon>
        <taxon>Kouleothrix</taxon>
    </lineage>
</organism>
<feature type="domain" description="N-acetylmuramoyl-L-alanine amidase" evidence="1">
    <location>
        <begin position="65"/>
        <end position="224"/>
    </location>
</feature>
<keyword evidence="3" id="KW-1185">Reference proteome</keyword>
<dbReference type="EMBL" id="LJCR01000071">
    <property type="protein sequence ID" value="KPV54344.1"/>
    <property type="molecule type" value="Genomic_DNA"/>
</dbReference>
<dbReference type="Gene3D" id="3.40.80.10">
    <property type="entry name" value="Peptidoglycan recognition protein-like"/>
    <property type="match status" value="1"/>
</dbReference>
<sequence length="324" mass="35423">MTPNPRIPNFDLHGAFPFGSHDDAQGAPTFSTFTLADHAFEYVGLALTRAEFAGYVDGYDFGKIPPSYIVFHHTAIPSTKAARFPSGAVWDDHEDGLNEAQIKAKRLAQLAAIRDFYIHQYGWSAGPHLFCDDTYIYLMTPMANIGIHAAEGNSTRINGKLAYSIGIECVGYYEKVVWPLELQRNVGFAVATLQRKLKTFELRAGGKWKDLGAHCLYNKPSCPGAAITPDFYVKVCQDAATQLDATGQVKALSVHPKLLGAWQLSGGVWLKDRLTPGLPTAPAFVGKDGMLYEAFERSVARLKADGGVDWLLLNEVAVLSTPVT</sequence>
<gene>
    <name evidence="2" type="ORF">SE17_04305</name>
</gene>
<dbReference type="InterPro" id="IPR036505">
    <property type="entry name" value="Amidase/PGRP_sf"/>
</dbReference>
<dbReference type="GO" id="GO:0009253">
    <property type="term" value="P:peptidoglycan catabolic process"/>
    <property type="evidence" value="ECO:0007669"/>
    <property type="project" value="InterPro"/>
</dbReference>
<dbReference type="Proteomes" id="UP000050509">
    <property type="component" value="Unassembled WGS sequence"/>
</dbReference>
<dbReference type="Pfam" id="PF01510">
    <property type="entry name" value="Amidase_2"/>
    <property type="match status" value="1"/>
</dbReference>
<evidence type="ECO:0000259" key="1">
    <source>
        <dbReference type="Pfam" id="PF01510"/>
    </source>
</evidence>
<dbReference type="GO" id="GO:0008745">
    <property type="term" value="F:N-acetylmuramoyl-L-alanine amidase activity"/>
    <property type="evidence" value="ECO:0007669"/>
    <property type="project" value="InterPro"/>
</dbReference>
<evidence type="ECO:0000313" key="3">
    <source>
        <dbReference type="Proteomes" id="UP000050509"/>
    </source>
</evidence>